<name>A0A3S0RLY0_9GAMM</name>
<reference evidence="14 15" key="1">
    <citation type="submission" date="2018-12" db="EMBL/GenBank/DDBJ databases">
        <title>Dyella dinghuensis sp. nov. DHOA06 and Dyella choica sp. nov. 4M-K27, isolated from forest soil.</title>
        <authorList>
            <person name="Qiu L.-H."/>
            <person name="Gao Z.-H."/>
        </authorList>
    </citation>
    <scope>NUCLEOTIDE SEQUENCE [LARGE SCALE GENOMIC DNA]</scope>
    <source>
        <strain evidence="14 15">4M-K27</strain>
    </source>
</reference>
<keyword evidence="8" id="KW-0902">Two-component regulatory system</keyword>
<dbReference type="EMBL" id="RYYV01000004">
    <property type="protein sequence ID" value="RUL77737.1"/>
    <property type="molecule type" value="Genomic_DNA"/>
</dbReference>
<dbReference type="Gene3D" id="3.30.565.10">
    <property type="entry name" value="Histidine kinase-like ATPase, C-terminal domain"/>
    <property type="match status" value="1"/>
</dbReference>
<feature type="domain" description="Response regulatory" evidence="11">
    <location>
        <begin position="523"/>
        <end position="638"/>
    </location>
</feature>
<dbReference type="PANTHER" id="PTHR43065">
    <property type="entry name" value="SENSOR HISTIDINE KINASE"/>
    <property type="match status" value="1"/>
</dbReference>
<dbReference type="SMART" id="SM00387">
    <property type="entry name" value="HATPase_c"/>
    <property type="match status" value="1"/>
</dbReference>
<dbReference type="Pfam" id="PF00072">
    <property type="entry name" value="Response_reg"/>
    <property type="match status" value="1"/>
</dbReference>
<evidence type="ECO:0000256" key="3">
    <source>
        <dbReference type="ARBA" id="ARBA00022553"/>
    </source>
</evidence>
<protein>
    <recommendedName>
        <fullName evidence="2">histidine kinase</fullName>
        <ecNumber evidence="2">2.7.13.3</ecNumber>
    </recommendedName>
</protein>
<keyword evidence="7" id="KW-0067">ATP-binding</keyword>
<keyword evidence="3 9" id="KW-0597">Phosphoprotein</keyword>
<evidence type="ECO:0000256" key="6">
    <source>
        <dbReference type="ARBA" id="ARBA00022777"/>
    </source>
</evidence>
<dbReference type="RefSeq" id="WP_126684131.1">
    <property type="nucleotide sequence ID" value="NZ_RYYV01000004.1"/>
</dbReference>
<dbReference type="Pfam" id="PF02518">
    <property type="entry name" value="HATPase_c"/>
    <property type="match status" value="1"/>
</dbReference>
<keyword evidence="4" id="KW-0808">Transferase</keyword>
<dbReference type="Gene3D" id="3.40.50.2300">
    <property type="match status" value="1"/>
</dbReference>
<dbReference type="GO" id="GO:0006355">
    <property type="term" value="P:regulation of DNA-templated transcription"/>
    <property type="evidence" value="ECO:0007669"/>
    <property type="project" value="InterPro"/>
</dbReference>
<dbReference type="PANTHER" id="PTHR43065:SF49">
    <property type="entry name" value="HISTIDINE KINASE"/>
    <property type="match status" value="1"/>
</dbReference>
<dbReference type="SUPFAM" id="SSF52172">
    <property type="entry name" value="CheY-like"/>
    <property type="match status" value="1"/>
</dbReference>
<dbReference type="InterPro" id="IPR011006">
    <property type="entry name" value="CheY-like_superfamily"/>
</dbReference>
<dbReference type="SUPFAM" id="SSF55874">
    <property type="entry name" value="ATPase domain of HSP90 chaperone/DNA topoisomerase II/histidine kinase"/>
    <property type="match status" value="1"/>
</dbReference>
<dbReference type="PRINTS" id="PR00344">
    <property type="entry name" value="BCTRLSENSOR"/>
</dbReference>
<comment type="caution">
    <text evidence="14">The sequence shown here is derived from an EMBL/GenBank/DDBJ whole genome shotgun (WGS) entry which is preliminary data.</text>
</comment>
<dbReference type="PROSITE" id="PS50113">
    <property type="entry name" value="PAC"/>
    <property type="match status" value="1"/>
</dbReference>
<proteinExistence type="predicted"/>
<evidence type="ECO:0000259" key="12">
    <source>
        <dbReference type="PROSITE" id="PS50112"/>
    </source>
</evidence>
<organism evidence="14 15">
    <name type="scientific">Dyella choica</name>
    <dbReference type="NCBI Taxonomy" id="1927959"/>
    <lineage>
        <taxon>Bacteria</taxon>
        <taxon>Pseudomonadati</taxon>
        <taxon>Pseudomonadota</taxon>
        <taxon>Gammaproteobacteria</taxon>
        <taxon>Lysobacterales</taxon>
        <taxon>Rhodanobacteraceae</taxon>
        <taxon>Dyella</taxon>
    </lineage>
</organism>
<dbReference type="InterPro" id="IPR003661">
    <property type="entry name" value="HisK_dim/P_dom"/>
</dbReference>
<evidence type="ECO:0000313" key="15">
    <source>
        <dbReference type="Proteomes" id="UP000274358"/>
    </source>
</evidence>
<evidence type="ECO:0000256" key="8">
    <source>
        <dbReference type="ARBA" id="ARBA00023012"/>
    </source>
</evidence>
<dbReference type="InterPro" id="IPR004358">
    <property type="entry name" value="Sig_transdc_His_kin-like_C"/>
</dbReference>
<keyword evidence="5" id="KW-0547">Nucleotide-binding</keyword>
<evidence type="ECO:0000256" key="2">
    <source>
        <dbReference type="ARBA" id="ARBA00012438"/>
    </source>
</evidence>
<sequence>MPFASRHDSPPPALPADHAVFILDRYGCIVAIDTEETPFGTFRSQDLIGKHYASVYSGSEESALLQAALNANSADQPARLETWLQQRHGPRIRVEVSMHALKDRNRQPHGFAMVMRDIHTHKRLQDRLRECERRFRLFAQNVTDAAICMLDERGTVLDWNVGFQHLTGCSPQAIVGRSFSTLFSAAQRASELPAQLIEMASNDNRACMECELTRGDESFLGEVVLEAVHDSDDSLLGYALIIHDRSQQQLAERRLREAREQIVHAQKIEAIGHLTGGIAHDFNNALQGIISSLELASLCLDRRHTMQAKRHVMVSLDAALRAGRLTQRLLSLARRQTSSSQRTSIAKVLASMRELLGRTLGDDIVLDVTFSDDLPQLACDSGQLESALVNLAVNARDAMAGHGHLSMSCRVCCPDDSSVQVPLDPAQAAYAEITVTDDGPGMSEETRSRVFEPFFTTKPEGHGTGLGLSMVYGFVTQYGGAVDIRSMPGAGTSVLLYLPCYDTALEAASPNHQKPAPKLRGCRILVAEDNQTIRHSVATRLRQLGCEVVEAASGGEALALLANATSWDLLLTDLDLPSVDGCELCSQARKHFPKLRVILMTGYADAQWLDANEPDGAMEVLIKPFDMGELLAKAQMLLQVER</sequence>
<keyword evidence="15" id="KW-1185">Reference proteome</keyword>
<evidence type="ECO:0000313" key="14">
    <source>
        <dbReference type="EMBL" id="RUL77737.1"/>
    </source>
</evidence>
<dbReference type="InterPro" id="IPR035965">
    <property type="entry name" value="PAS-like_dom_sf"/>
</dbReference>
<dbReference type="Gene3D" id="1.10.287.130">
    <property type="match status" value="1"/>
</dbReference>
<dbReference type="Pfam" id="PF00989">
    <property type="entry name" value="PAS"/>
    <property type="match status" value="2"/>
</dbReference>
<keyword evidence="6 14" id="KW-0418">Kinase</keyword>
<dbReference type="PROSITE" id="PS50110">
    <property type="entry name" value="RESPONSE_REGULATORY"/>
    <property type="match status" value="1"/>
</dbReference>
<dbReference type="InterPro" id="IPR005467">
    <property type="entry name" value="His_kinase_dom"/>
</dbReference>
<dbReference type="SUPFAM" id="SSF47384">
    <property type="entry name" value="Homodimeric domain of signal transducing histidine kinase"/>
    <property type="match status" value="1"/>
</dbReference>
<dbReference type="AlphaFoldDB" id="A0A3S0RLY0"/>
<dbReference type="SMART" id="SM00388">
    <property type="entry name" value="HisKA"/>
    <property type="match status" value="1"/>
</dbReference>
<dbReference type="NCBIfam" id="TIGR00229">
    <property type="entry name" value="sensory_box"/>
    <property type="match status" value="2"/>
</dbReference>
<comment type="catalytic activity">
    <reaction evidence="1">
        <text>ATP + protein L-histidine = ADP + protein N-phospho-L-histidine.</text>
        <dbReference type="EC" id="2.7.13.3"/>
    </reaction>
</comment>
<dbReference type="InterPro" id="IPR003594">
    <property type="entry name" value="HATPase_dom"/>
</dbReference>
<feature type="domain" description="Histidine kinase" evidence="10">
    <location>
        <begin position="277"/>
        <end position="502"/>
    </location>
</feature>
<dbReference type="SUPFAM" id="SSF55785">
    <property type="entry name" value="PYP-like sensor domain (PAS domain)"/>
    <property type="match status" value="2"/>
</dbReference>
<dbReference type="GO" id="GO:0005524">
    <property type="term" value="F:ATP binding"/>
    <property type="evidence" value="ECO:0007669"/>
    <property type="project" value="UniProtKB-KW"/>
</dbReference>
<dbReference type="CDD" id="cd00130">
    <property type="entry name" value="PAS"/>
    <property type="match status" value="2"/>
</dbReference>
<dbReference type="InterPro" id="IPR036097">
    <property type="entry name" value="HisK_dim/P_sf"/>
</dbReference>
<feature type="domain" description="PAC" evidence="13">
    <location>
        <begin position="78"/>
        <end position="130"/>
    </location>
</feature>
<feature type="modified residue" description="4-aspartylphosphate" evidence="9">
    <location>
        <position position="573"/>
    </location>
</feature>
<evidence type="ECO:0000259" key="10">
    <source>
        <dbReference type="PROSITE" id="PS50109"/>
    </source>
</evidence>
<dbReference type="InterPro" id="IPR000700">
    <property type="entry name" value="PAS-assoc_C"/>
</dbReference>
<evidence type="ECO:0000259" key="11">
    <source>
        <dbReference type="PROSITE" id="PS50110"/>
    </source>
</evidence>
<evidence type="ECO:0000259" key="13">
    <source>
        <dbReference type="PROSITE" id="PS50113"/>
    </source>
</evidence>
<dbReference type="CDD" id="cd00156">
    <property type="entry name" value="REC"/>
    <property type="match status" value="1"/>
</dbReference>
<dbReference type="Gene3D" id="3.30.450.20">
    <property type="entry name" value="PAS domain"/>
    <property type="match status" value="2"/>
</dbReference>
<gene>
    <name evidence="14" type="ORF">EKH80_07670</name>
</gene>
<evidence type="ECO:0000256" key="7">
    <source>
        <dbReference type="ARBA" id="ARBA00022840"/>
    </source>
</evidence>
<dbReference type="PROSITE" id="PS50112">
    <property type="entry name" value="PAS"/>
    <property type="match status" value="1"/>
</dbReference>
<dbReference type="CDD" id="cd00082">
    <property type="entry name" value="HisKA"/>
    <property type="match status" value="1"/>
</dbReference>
<dbReference type="InterPro" id="IPR000014">
    <property type="entry name" value="PAS"/>
</dbReference>
<dbReference type="InterPro" id="IPR001789">
    <property type="entry name" value="Sig_transdc_resp-reg_receiver"/>
</dbReference>
<dbReference type="InterPro" id="IPR036890">
    <property type="entry name" value="HATPase_C_sf"/>
</dbReference>
<dbReference type="Proteomes" id="UP000274358">
    <property type="component" value="Unassembled WGS sequence"/>
</dbReference>
<evidence type="ECO:0000256" key="9">
    <source>
        <dbReference type="PROSITE-ProRule" id="PRU00169"/>
    </source>
</evidence>
<evidence type="ECO:0000256" key="1">
    <source>
        <dbReference type="ARBA" id="ARBA00000085"/>
    </source>
</evidence>
<accession>A0A3S0RLY0</accession>
<evidence type="ECO:0000256" key="4">
    <source>
        <dbReference type="ARBA" id="ARBA00022679"/>
    </source>
</evidence>
<dbReference type="PROSITE" id="PS50109">
    <property type="entry name" value="HIS_KIN"/>
    <property type="match status" value="1"/>
</dbReference>
<dbReference type="InterPro" id="IPR013767">
    <property type="entry name" value="PAS_fold"/>
</dbReference>
<dbReference type="EC" id="2.7.13.3" evidence="2"/>
<dbReference type="SMART" id="SM00091">
    <property type="entry name" value="PAS"/>
    <property type="match status" value="1"/>
</dbReference>
<evidence type="ECO:0000256" key="5">
    <source>
        <dbReference type="ARBA" id="ARBA00022741"/>
    </source>
</evidence>
<dbReference type="SMART" id="SM00448">
    <property type="entry name" value="REC"/>
    <property type="match status" value="1"/>
</dbReference>
<feature type="domain" description="PAS" evidence="12">
    <location>
        <begin position="131"/>
        <end position="178"/>
    </location>
</feature>
<dbReference type="GO" id="GO:0000155">
    <property type="term" value="F:phosphorelay sensor kinase activity"/>
    <property type="evidence" value="ECO:0007669"/>
    <property type="project" value="InterPro"/>
</dbReference>